<keyword evidence="2" id="KW-1185">Reference proteome</keyword>
<dbReference type="RefSeq" id="WP_306706701.1">
    <property type="nucleotide sequence ID" value="NZ_JAUJFI010000053.1"/>
</dbReference>
<organism evidence="1 2">
    <name type="scientific">Azospirillum isscasi</name>
    <dbReference type="NCBI Taxonomy" id="3053926"/>
    <lineage>
        <taxon>Bacteria</taxon>
        <taxon>Pseudomonadati</taxon>
        <taxon>Pseudomonadota</taxon>
        <taxon>Alphaproteobacteria</taxon>
        <taxon>Rhodospirillales</taxon>
        <taxon>Azospirillaceae</taxon>
        <taxon>Azospirillum</taxon>
    </lineage>
</organism>
<evidence type="ECO:0000313" key="1">
    <source>
        <dbReference type="EMBL" id="MDQ2103582.1"/>
    </source>
</evidence>
<name>A0ABU0WIA8_9PROT</name>
<sequence length="58" mass="6652">MADDDVMKPEEAQLAIAKAAQMKPQVQAMRDRLRKMADDDEKGIQILADAIRRFLHQE</sequence>
<evidence type="ECO:0000313" key="2">
    <source>
        <dbReference type="Proteomes" id="UP001227317"/>
    </source>
</evidence>
<reference evidence="1 2" key="1">
    <citation type="submission" date="2023-06" db="EMBL/GenBank/DDBJ databases">
        <title>Azospirillum isscasensis sp.nov, a bacterium isolated from rhizosphere soil of rice.</title>
        <authorList>
            <person name="Wang H."/>
        </authorList>
    </citation>
    <scope>NUCLEOTIDE SEQUENCE [LARGE SCALE GENOMIC DNA]</scope>
    <source>
        <strain evidence="1 2">C340-1</strain>
    </source>
</reference>
<protein>
    <submittedName>
        <fullName evidence="1">Uncharacterized protein</fullName>
    </submittedName>
</protein>
<dbReference type="Proteomes" id="UP001227317">
    <property type="component" value="Unassembled WGS sequence"/>
</dbReference>
<proteinExistence type="predicted"/>
<accession>A0ABU0WIA8</accession>
<gene>
    <name evidence="1" type="ORF">QSG27_12855</name>
</gene>
<dbReference type="EMBL" id="JAUJFI010000053">
    <property type="protein sequence ID" value="MDQ2103582.1"/>
    <property type="molecule type" value="Genomic_DNA"/>
</dbReference>
<comment type="caution">
    <text evidence="1">The sequence shown here is derived from an EMBL/GenBank/DDBJ whole genome shotgun (WGS) entry which is preliminary data.</text>
</comment>